<reference evidence="3 4" key="1">
    <citation type="submission" date="2024-02" db="EMBL/GenBank/DDBJ databases">
        <authorList>
            <person name="Vignale AGUSTIN F."/>
            <person name="Sosa J E."/>
            <person name="Modenutti C."/>
        </authorList>
    </citation>
    <scope>NUCLEOTIDE SEQUENCE [LARGE SCALE GENOMIC DNA]</scope>
</reference>
<evidence type="ECO:0000256" key="2">
    <source>
        <dbReference type="SAM" id="Phobius"/>
    </source>
</evidence>
<protein>
    <submittedName>
        <fullName evidence="3">Uncharacterized protein</fullName>
    </submittedName>
</protein>
<keyword evidence="4" id="KW-1185">Reference proteome</keyword>
<keyword evidence="2" id="KW-0472">Membrane</keyword>
<keyword evidence="2" id="KW-1133">Transmembrane helix</keyword>
<accession>A0ABC8SFD5</accession>
<feature type="transmembrane region" description="Helical" evidence="2">
    <location>
        <begin position="35"/>
        <end position="53"/>
    </location>
</feature>
<dbReference type="EMBL" id="CAUOFW020002719">
    <property type="protein sequence ID" value="CAK9155530.1"/>
    <property type="molecule type" value="Genomic_DNA"/>
</dbReference>
<evidence type="ECO:0000313" key="3">
    <source>
        <dbReference type="EMBL" id="CAK9155530.1"/>
    </source>
</evidence>
<dbReference type="PANTHER" id="PTHR35301:SF1">
    <property type="entry name" value="CLAVATA3_ESR (CLE)-RELATED PROTEIN 41-RELATED"/>
    <property type="match status" value="1"/>
</dbReference>
<proteinExistence type="predicted"/>
<name>A0ABC8SFD5_9AQUA</name>
<dbReference type="AlphaFoldDB" id="A0ABC8SFD5"/>
<gene>
    <name evidence="3" type="ORF">ILEXP_LOCUS23939</name>
</gene>
<evidence type="ECO:0000256" key="1">
    <source>
        <dbReference type="SAM" id="MobiDB-lite"/>
    </source>
</evidence>
<comment type="caution">
    <text evidence="3">The sequence shown here is derived from an EMBL/GenBank/DDBJ whole genome shotgun (WGS) entry which is preliminary data.</text>
</comment>
<evidence type="ECO:0000313" key="4">
    <source>
        <dbReference type="Proteomes" id="UP001642360"/>
    </source>
</evidence>
<organism evidence="3 4">
    <name type="scientific">Ilex paraguariensis</name>
    <name type="common">yerba mate</name>
    <dbReference type="NCBI Taxonomy" id="185542"/>
    <lineage>
        <taxon>Eukaryota</taxon>
        <taxon>Viridiplantae</taxon>
        <taxon>Streptophyta</taxon>
        <taxon>Embryophyta</taxon>
        <taxon>Tracheophyta</taxon>
        <taxon>Spermatophyta</taxon>
        <taxon>Magnoliopsida</taxon>
        <taxon>eudicotyledons</taxon>
        <taxon>Gunneridae</taxon>
        <taxon>Pentapetalae</taxon>
        <taxon>asterids</taxon>
        <taxon>campanulids</taxon>
        <taxon>Aquifoliales</taxon>
        <taxon>Aquifoliaceae</taxon>
        <taxon>Ilex</taxon>
    </lineage>
</organism>
<keyword evidence="2" id="KW-0812">Transmembrane</keyword>
<feature type="region of interest" description="Disordered" evidence="1">
    <location>
        <begin position="77"/>
        <end position="128"/>
    </location>
</feature>
<dbReference type="Proteomes" id="UP001642360">
    <property type="component" value="Unassembled WGS sequence"/>
</dbReference>
<feature type="compositionally biased region" description="Polar residues" evidence="1">
    <location>
        <begin position="86"/>
        <end position="106"/>
    </location>
</feature>
<sequence>MDIDLLWVLGGWLLIPDNCMAPLKTSISQIYTKSHLFLLFVSLSLLFIFLLLVHPSDPLNPSMASSLQLSTKRSLLSDSSSSASSTMNLNPKKTQNSHAPSSTSTRTEFESAAHDVPSGPNPISNRIA</sequence>
<dbReference type="PANTHER" id="PTHR35301">
    <property type="entry name" value="CLAVATA3/ESR (CLE)-RELATED PROTEIN 41-RELATED"/>
    <property type="match status" value="1"/>
</dbReference>
<dbReference type="InterPro" id="IPR037495">
    <property type="entry name" value="CLE41/42/44"/>
</dbReference>